<feature type="compositionally biased region" description="Basic residues" evidence="2">
    <location>
        <begin position="738"/>
        <end position="749"/>
    </location>
</feature>
<feature type="region of interest" description="Disordered" evidence="2">
    <location>
        <begin position="1"/>
        <end position="32"/>
    </location>
</feature>
<evidence type="ECO:0000313" key="5">
    <source>
        <dbReference type="RefSeq" id="XP_013410503.1"/>
    </source>
</evidence>
<feature type="compositionally biased region" description="Low complexity" evidence="2">
    <location>
        <begin position="1"/>
        <end position="16"/>
    </location>
</feature>
<feature type="compositionally biased region" description="Polar residues" evidence="2">
    <location>
        <begin position="750"/>
        <end position="767"/>
    </location>
</feature>
<dbReference type="KEGG" id="lak:106173802"/>
<feature type="compositionally biased region" description="Basic and acidic residues" evidence="2">
    <location>
        <begin position="1474"/>
        <end position="1498"/>
    </location>
</feature>
<feature type="compositionally biased region" description="Basic and acidic residues" evidence="2">
    <location>
        <begin position="658"/>
        <end position="668"/>
    </location>
</feature>
<keyword evidence="1" id="KW-0479">Metal-binding</keyword>
<feature type="region of interest" description="Disordered" evidence="2">
    <location>
        <begin position="1451"/>
        <end position="1561"/>
    </location>
</feature>
<sequence length="1681" mass="185224">MKLKTAAATPPAKVTTRSGHRAKQRWLRSGHRETEVWVPVKVSESPEKSSRKCTLKKVVPLTKEGQPKKCTLHEKDEVQSENSKVLEKKQSTDTAVTTDNIVPADYQTKTQKTSNSAESQKPALKPSPSKPVSEIPVNTSHQDSDKEYSKTPSTVSSVTGSSSLSSRTNPFWQYMEASSKLQLSDLDATIKERELRVKVVDIIGQAEEKSSLVPTKETMANPKLASTFGGLKRKLKSTNFGAFKKRMLEPTSEEQNFDEQISGSSKEKVKEQIVSISKLEKSTNDLTDSKKNTNPDELSRPFKDTAVCQNYAQVGEVRGILEDSINSQNNPTTVEVERSSNDTKDLQKSCSQVELNESSQALLAQCKPCFIKLVNFFPKLIQSPVAVPKLKLKKDIQRNWTCSMKDSLPSLFPKSADKDKQSSSMFPNQQTKVRKNKRKKKNTLSASETVRKSLTAYERHYISYVSGHKKSVSNSASNSVAASNASESPVAGKSTSNHDSGLPTSSEYTRPFSGPFRTYYMCKKCPLTLYDKEAMCEHICLHLNIKPYACNACSVKFDCRVALASHQNAEHPGIGQQSKCVMSGKEEDHFISVLSEKHEEKQIEELKEVQRNTHGLQIQHYYNLDKQNDTVEKTARDSESSETQPNVHSYPPTVSQEHTSEDDKKASDDQQQSFQVPSIESIPLQENTSENHKISETHNLSERLTERKETTVRSTFPTQPKRTKQNRRRAGRRSWAVRYRKRRRNRFKKTGSNLTSTQSSIPVSSAPLSEVDGSVAKQSPSIQEEAVQISISEIVKRKSACMAKPVAATTSTGSKTVVQEDMASVVSASLSNIEDIQKNQAQPVKTVSPKRVRQVSPEKKISSSEAISTAVSQLRELQSTYAIPATTELAPSEALNQQPKFHSIYNNATTSKSSVSLQSQGSPQKEKKKVMYATIGTQTDSMIDDEDDDDDVIFIGMDPLPKQPVATQTKTSAESSQMATKSTHQPGSLMQNNTAVSSQAATRALPNIPQSVVTTGRETSKSKQMPETTAALTLHEPPANHNMSPNHSLQSSLVPQQLRRAPLSGAERQILEDALSTHTPVSMVTIPMSHSTGSSVDIGSTYTVAVTQATSIMTTVQTSVHVLPQLGRTPLSDSHPTITEVLKKTDRQLQQGSNSVAQTSNPPRGGYPSQVAINRAYLAQAREQSKAGFVPQKDGVQPSAVQNEILQAFRQPQQNIRQPLANQATVQQAVQQPPEMTGVRQQAFSGIRQLSPQTVSQLQQGKTTAYNAVRAATDKQSTTAQGSLGSPGSQSSSMVIPPLAMPAQAMPMIPQQFPMMMPMMSMMAAGQGQQMMPTGQMSPFMVPYYHNSQGMGVGQSQQPSTIPGQQRASDASPTRVVSQVPSRTQQAPVHRQSMPQAQQYMPLSQQQQVQQPQPITSQQPITTVSGAQICNPTQMQKQSAIVTQPLVRQLRPPPPLIHVPRSHFPPTTTSTAHIQHEKQSGRKGDQPQDLRVRQRENSGDGSPKVTSTTGDQDALSAKNKTNNIPDFSVFNIKAPRCPESDKTKTDLPTSIPVNQQVPSQPFNPMLMPHGGAMMMGPSYRYQQCFLAPTKDASGNPGLPVTLVQCGFCFHWFDSMKNLEHHMYEKRSTHKGFACPICNYGPLMEMYAVKQHYERSHPNEQVVYFPAARSPQLTASVQNVQA</sequence>
<feature type="compositionally biased region" description="Basic residues" evidence="2">
    <location>
        <begin position="18"/>
        <end position="29"/>
    </location>
</feature>
<feature type="compositionally biased region" description="Polar residues" evidence="2">
    <location>
        <begin position="493"/>
        <end position="507"/>
    </location>
</feature>
<dbReference type="InterPro" id="IPR013087">
    <property type="entry name" value="Znf_C2H2_type"/>
</dbReference>
<accession>A0A1S3JJF2</accession>
<dbReference type="InParanoid" id="A0A1S3JJF2"/>
<feature type="compositionally biased region" description="Polar residues" evidence="2">
    <location>
        <begin position="1350"/>
        <end position="1387"/>
    </location>
</feature>
<evidence type="ECO:0000313" key="4">
    <source>
        <dbReference type="Proteomes" id="UP000085678"/>
    </source>
</evidence>
<keyword evidence="1" id="KW-0862">Zinc</keyword>
<dbReference type="Gene3D" id="3.30.160.60">
    <property type="entry name" value="Classic Zinc Finger"/>
    <property type="match status" value="2"/>
</dbReference>
<gene>
    <name evidence="5" type="primary">LOC106173802</name>
</gene>
<feature type="domain" description="C2H2-type" evidence="3">
    <location>
        <begin position="548"/>
        <end position="576"/>
    </location>
</feature>
<feature type="compositionally biased region" description="Basic residues" evidence="2">
    <location>
        <begin position="432"/>
        <end position="442"/>
    </location>
</feature>
<dbReference type="PROSITE" id="PS50157">
    <property type="entry name" value="ZINC_FINGER_C2H2_2"/>
    <property type="match status" value="2"/>
</dbReference>
<feature type="region of interest" description="Disordered" evidence="2">
    <location>
        <begin position="476"/>
        <end position="507"/>
    </location>
</feature>
<feature type="compositionally biased region" description="Polar residues" evidence="2">
    <location>
        <begin position="1546"/>
        <end position="1561"/>
    </location>
</feature>
<feature type="region of interest" description="Disordered" evidence="2">
    <location>
        <begin position="1146"/>
        <end position="1166"/>
    </location>
</feature>
<feature type="compositionally biased region" description="Basic and acidic residues" evidence="2">
    <location>
        <begin position="65"/>
        <end position="91"/>
    </location>
</feature>
<reference evidence="5" key="1">
    <citation type="submission" date="2025-08" db="UniProtKB">
        <authorList>
            <consortium name="RefSeq"/>
        </authorList>
    </citation>
    <scope>IDENTIFICATION</scope>
    <source>
        <tissue evidence="5">Gonads</tissue>
    </source>
</reference>
<organism evidence="4 5">
    <name type="scientific">Lingula anatina</name>
    <name type="common">Brachiopod</name>
    <name type="synonym">Lingula unguis</name>
    <dbReference type="NCBI Taxonomy" id="7574"/>
    <lineage>
        <taxon>Eukaryota</taxon>
        <taxon>Metazoa</taxon>
        <taxon>Spiralia</taxon>
        <taxon>Lophotrochozoa</taxon>
        <taxon>Brachiopoda</taxon>
        <taxon>Linguliformea</taxon>
        <taxon>Lingulata</taxon>
        <taxon>Lingulida</taxon>
        <taxon>Linguloidea</taxon>
        <taxon>Lingulidae</taxon>
        <taxon>Lingula</taxon>
    </lineage>
</organism>
<dbReference type="GeneID" id="106173802"/>
<dbReference type="InterPro" id="IPR036236">
    <property type="entry name" value="Znf_C2H2_sf"/>
</dbReference>
<feature type="compositionally biased region" description="Basic and acidic residues" evidence="2">
    <location>
        <begin position="689"/>
        <end position="711"/>
    </location>
</feature>
<feature type="compositionally biased region" description="Polar residues" evidence="2">
    <location>
        <begin position="107"/>
        <end position="119"/>
    </location>
</feature>
<dbReference type="GO" id="GO:0008270">
    <property type="term" value="F:zinc ion binding"/>
    <property type="evidence" value="ECO:0007669"/>
    <property type="project" value="UniProtKB-KW"/>
</dbReference>
<keyword evidence="4" id="KW-1185">Reference proteome</keyword>
<feature type="compositionally biased region" description="Polar residues" evidence="2">
    <location>
        <begin position="422"/>
        <end position="431"/>
    </location>
</feature>
<feature type="region of interest" description="Disordered" evidence="2">
    <location>
        <begin position="64"/>
        <end position="167"/>
    </location>
</feature>
<feature type="compositionally biased region" description="Low complexity" evidence="2">
    <location>
        <begin position="150"/>
        <end position="167"/>
    </location>
</feature>
<feature type="compositionally biased region" description="Low complexity" evidence="2">
    <location>
        <begin position="1395"/>
        <end position="1420"/>
    </location>
</feature>
<feature type="compositionally biased region" description="Low complexity" evidence="2">
    <location>
        <begin position="1281"/>
        <end position="1292"/>
    </location>
</feature>
<feature type="compositionally biased region" description="Polar residues" evidence="2">
    <location>
        <begin position="1148"/>
        <end position="1162"/>
    </location>
</feature>
<dbReference type="SUPFAM" id="SSF57667">
    <property type="entry name" value="beta-beta-alpha zinc fingers"/>
    <property type="match status" value="1"/>
</dbReference>
<dbReference type="SMART" id="SM00355">
    <property type="entry name" value="ZnF_C2H2"/>
    <property type="match status" value="4"/>
</dbReference>
<dbReference type="PROSITE" id="PS00028">
    <property type="entry name" value="ZINC_FINGER_C2H2_1"/>
    <property type="match status" value="2"/>
</dbReference>
<feature type="compositionally biased region" description="Polar residues" evidence="2">
    <location>
        <begin position="641"/>
        <end position="657"/>
    </location>
</feature>
<feature type="compositionally biased region" description="Low complexity" evidence="2">
    <location>
        <begin position="476"/>
        <end position="491"/>
    </location>
</feature>
<keyword evidence="1" id="KW-0863">Zinc-finger</keyword>
<feature type="region of interest" description="Disordered" evidence="2">
    <location>
        <begin position="1350"/>
        <end position="1420"/>
    </location>
</feature>
<feature type="region of interest" description="Disordered" evidence="2">
    <location>
        <begin position="411"/>
        <end position="448"/>
    </location>
</feature>
<proteinExistence type="predicted"/>
<name>A0A1S3JJF2_LINAN</name>
<evidence type="ECO:0000256" key="2">
    <source>
        <dbReference type="SAM" id="MobiDB-lite"/>
    </source>
</evidence>
<evidence type="ECO:0000256" key="1">
    <source>
        <dbReference type="PROSITE-ProRule" id="PRU00042"/>
    </source>
</evidence>
<feature type="compositionally biased region" description="Basic and acidic residues" evidence="2">
    <location>
        <begin position="1536"/>
        <end position="1545"/>
    </location>
</feature>
<protein>
    <submittedName>
        <fullName evidence="5">Uncharacterized protein LOC106173802 isoform X1</fullName>
    </submittedName>
</protein>
<feature type="region of interest" description="Disordered" evidence="2">
    <location>
        <begin position="619"/>
        <end position="767"/>
    </location>
</feature>
<dbReference type="Proteomes" id="UP000085678">
    <property type="component" value="Unplaced"/>
</dbReference>
<dbReference type="RefSeq" id="XP_013410503.1">
    <property type="nucleotide sequence ID" value="XM_013555049.1"/>
</dbReference>
<feature type="compositionally biased region" description="Basic residues" evidence="2">
    <location>
        <begin position="721"/>
        <end position="732"/>
    </location>
</feature>
<feature type="compositionally biased region" description="Basic and acidic residues" evidence="2">
    <location>
        <begin position="626"/>
        <end position="639"/>
    </location>
</feature>
<evidence type="ECO:0000259" key="3">
    <source>
        <dbReference type="PROSITE" id="PS50157"/>
    </source>
</evidence>
<feature type="region of interest" description="Disordered" evidence="2">
    <location>
        <begin position="1273"/>
        <end position="1292"/>
    </location>
</feature>
<feature type="domain" description="C2H2-type" evidence="3">
    <location>
        <begin position="520"/>
        <end position="547"/>
    </location>
</feature>